<dbReference type="EMBL" id="JAHDYR010000064">
    <property type="protein sequence ID" value="KAG9390352.1"/>
    <property type="molecule type" value="Genomic_DNA"/>
</dbReference>
<proteinExistence type="predicted"/>
<accession>A0A8J6E197</accession>
<feature type="region of interest" description="Disordered" evidence="1">
    <location>
        <begin position="215"/>
        <end position="243"/>
    </location>
</feature>
<comment type="caution">
    <text evidence="2">The sequence shown here is derived from an EMBL/GenBank/DDBJ whole genome shotgun (WGS) entry which is preliminary data.</text>
</comment>
<gene>
    <name evidence="2" type="ORF">J8273_7701</name>
</gene>
<dbReference type="Proteomes" id="UP000717585">
    <property type="component" value="Unassembled WGS sequence"/>
</dbReference>
<evidence type="ECO:0000256" key="1">
    <source>
        <dbReference type="SAM" id="MobiDB-lite"/>
    </source>
</evidence>
<name>A0A8J6E197_9EUKA</name>
<keyword evidence="3" id="KW-1185">Reference proteome</keyword>
<dbReference type="AlphaFoldDB" id="A0A8J6E197"/>
<reference evidence="2" key="1">
    <citation type="submission" date="2021-05" db="EMBL/GenBank/DDBJ databases">
        <title>A free-living protist that lacks canonical eukaryotic 1 DNA replication and segregation systems.</title>
        <authorList>
            <person name="Salas-Leiva D.E."/>
            <person name="Tromer E.C."/>
            <person name="Curtis B.A."/>
            <person name="Jerlstrom-Hultqvist J."/>
            <person name="Kolisko M."/>
            <person name="Yi Z."/>
            <person name="Salas-Leiva J.S."/>
            <person name="Gallot-Lavallee L."/>
            <person name="Kops G.J.P.L."/>
            <person name="Archibald J.M."/>
            <person name="Simpson A.G.B."/>
            <person name="Roger A.J."/>
        </authorList>
    </citation>
    <scope>NUCLEOTIDE SEQUENCE</scope>
    <source>
        <strain evidence="2">BICM</strain>
    </source>
</reference>
<evidence type="ECO:0000313" key="2">
    <source>
        <dbReference type="EMBL" id="KAG9390352.1"/>
    </source>
</evidence>
<evidence type="ECO:0000313" key="3">
    <source>
        <dbReference type="Proteomes" id="UP000717585"/>
    </source>
</evidence>
<organism evidence="2 3">
    <name type="scientific">Carpediemonas membranifera</name>
    <dbReference type="NCBI Taxonomy" id="201153"/>
    <lineage>
        <taxon>Eukaryota</taxon>
        <taxon>Metamonada</taxon>
        <taxon>Carpediemonas-like organisms</taxon>
        <taxon>Carpediemonas</taxon>
    </lineage>
</organism>
<sequence length="243" mass="27355">MDDEGTDVTIKVKKSRNKVLCTFIVQMKQEWTAMEAFVRDIRNLVSEKGYNIAESVAKQRIQVRYKLPNDKVFLEDITMAAWSKFTRCSKPEAYVWTADPNKTTASSQPVHQPRNALVGREALHEAREILRAANPGLTESQLMGWAHSLASGVDGVTALDPPAGVQYERPQASQELAETPQHPRRSPNFDLDAYVLVPVPYERVTEVRALLRRAQTTPAPVSRPPPPIMPNSLNIPDYEHQED</sequence>
<feature type="region of interest" description="Disordered" evidence="1">
    <location>
        <begin position="168"/>
        <end position="188"/>
    </location>
</feature>
<protein>
    <submittedName>
        <fullName evidence="2">Uncharacterized protein</fullName>
    </submittedName>
</protein>